<keyword evidence="3" id="KW-0240">DNA-directed RNA polymerase</keyword>
<sequence length="552" mass="62300">MTDYSGGYYLIETPLIKTGIHTHTAELDSPLSQDHLDAVNAVQKTPFMTNDWIVDIIREAYTHGDVIADLPSADDHPLPKRLSAEEWDALSDEERAEKKAERERIHDLNAKLMGRREALLRKLSLAERLRDKTLYFPSSVDWRGRLYPMPQDINPQQDDLGKSMLMFANGKPLGKNGAYHLCLRGAATFGMDKVSFEERVQWFMENEREVIDSARNPLDGRRFWTEADEPWGFLATCREWLGYVEQGEAFISHLPIPQDATCSGLQILSAMGRDSYGAAQTNVAAGNTRRDLYTIVTDRVIEIAERDAKDGSDAASRWLGNVTRKTVKRGVMTMPYGVTRAGLRQQFIKDGHCDALDGHKARNAEYMTSALLEAVEGVVRSASTIMQWLQDCAKALAQQDEPMDWTTPSGMQVRQAYWKRNKKRVATLYGECVLWEEEPVMGIDNRRQALAAAPNVIHSYDAAHLVNTVNMAKRSGIDDFAMIHDSFATHAGEDTRILGDILREEFYHIYKGDPLGDLHRMLSKDGAFDLPQPPSTGDFDISEVLRSDYFFS</sequence>
<accession>A0A8J7RZ17</accession>
<dbReference type="Gene3D" id="1.10.287.280">
    <property type="match status" value="1"/>
</dbReference>
<evidence type="ECO:0000256" key="6">
    <source>
        <dbReference type="ARBA" id="ARBA00023163"/>
    </source>
</evidence>
<dbReference type="Gene3D" id="1.10.287.260">
    <property type="match status" value="1"/>
</dbReference>
<feature type="domain" description="DNA-directed RNA polymerase C-terminal" evidence="8">
    <location>
        <begin position="171"/>
        <end position="523"/>
    </location>
</feature>
<dbReference type="GO" id="GO:0006351">
    <property type="term" value="P:DNA-templated transcription"/>
    <property type="evidence" value="ECO:0007669"/>
    <property type="project" value="InterPro"/>
</dbReference>
<evidence type="ECO:0000256" key="2">
    <source>
        <dbReference type="ARBA" id="ARBA00012418"/>
    </source>
</evidence>
<evidence type="ECO:0000313" key="10">
    <source>
        <dbReference type="Proteomes" id="UP000672602"/>
    </source>
</evidence>
<evidence type="ECO:0000256" key="7">
    <source>
        <dbReference type="ARBA" id="ARBA00048552"/>
    </source>
</evidence>
<evidence type="ECO:0000256" key="5">
    <source>
        <dbReference type="ARBA" id="ARBA00022695"/>
    </source>
</evidence>
<dbReference type="GO" id="GO:0000428">
    <property type="term" value="C:DNA-directed RNA polymerase complex"/>
    <property type="evidence" value="ECO:0007669"/>
    <property type="project" value="UniProtKB-KW"/>
</dbReference>
<reference evidence="9" key="1">
    <citation type="submission" date="2021-04" db="EMBL/GenBank/DDBJ databases">
        <authorList>
            <person name="Zhang D.-C."/>
        </authorList>
    </citation>
    <scope>NUCLEOTIDE SEQUENCE</scope>
    <source>
        <strain evidence="9">CGMCC 1.15697</strain>
    </source>
</reference>
<dbReference type="PANTHER" id="PTHR10102">
    <property type="entry name" value="DNA-DIRECTED RNA POLYMERASE, MITOCHONDRIAL"/>
    <property type="match status" value="1"/>
</dbReference>
<dbReference type="PROSITE" id="PS00900">
    <property type="entry name" value="RNA_POL_PHAGE_1"/>
    <property type="match status" value="1"/>
</dbReference>
<evidence type="ECO:0000259" key="8">
    <source>
        <dbReference type="Pfam" id="PF00940"/>
    </source>
</evidence>
<keyword evidence="6" id="KW-0804">Transcription</keyword>
<name>A0A8J7RZ17_9PROT</name>
<evidence type="ECO:0000256" key="3">
    <source>
        <dbReference type="ARBA" id="ARBA00022478"/>
    </source>
</evidence>
<keyword evidence="10" id="KW-1185">Reference proteome</keyword>
<comment type="caution">
    <text evidence="9">The sequence shown here is derived from an EMBL/GenBank/DDBJ whole genome shotgun (WGS) entry which is preliminary data.</text>
</comment>
<dbReference type="EMBL" id="JAGMWN010000001">
    <property type="protein sequence ID" value="MBP5855703.1"/>
    <property type="molecule type" value="Genomic_DNA"/>
</dbReference>
<dbReference type="InterPro" id="IPR043502">
    <property type="entry name" value="DNA/RNA_pol_sf"/>
</dbReference>
<keyword evidence="4" id="KW-0808">Transferase</keyword>
<dbReference type="InterPro" id="IPR046950">
    <property type="entry name" value="DNA-dir_Rpol_C_phage-type"/>
</dbReference>
<dbReference type="RefSeq" id="WP_210680281.1">
    <property type="nucleotide sequence ID" value="NZ_JAGMWN010000001.1"/>
</dbReference>
<dbReference type="InterPro" id="IPR024075">
    <property type="entry name" value="DNA-dir_RNA_pol_helix_hairp_sf"/>
</dbReference>
<dbReference type="Proteomes" id="UP000672602">
    <property type="component" value="Unassembled WGS sequence"/>
</dbReference>
<dbReference type="PROSITE" id="PS00489">
    <property type="entry name" value="RNA_POL_PHAGE_2"/>
    <property type="match status" value="1"/>
</dbReference>
<proteinExistence type="inferred from homology"/>
<dbReference type="EC" id="2.7.7.6" evidence="2"/>
<comment type="similarity">
    <text evidence="1">Belongs to the phage and mitochondrial RNA polymerase family.</text>
</comment>
<keyword evidence="5" id="KW-0548">Nucleotidyltransferase</keyword>
<dbReference type="Pfam" id="PF00940">
    <property type="entry name" value="RNA_pol"/>
    <property type="match status" value="1"/>
</dbReference>
<comment type="catalytic activity">
    <reaction evidence="7">
        <text>RNA(n) + a ribonucleoside 5'-triphosphate = RNA(n+1) + diphosphate</text>
        <dbReference type="Rhea" id="RHEA:21248"/>
        <dbReference type="Rhea" id="RHEA-COMP:14527"/>
        <dbReference type="Rhea" id="RHEA-COMP:17342"/>
        <dbReference type="ChEBI" id="CHEBI:33019"/>
        <dbReference type="ChEBI" id="CHEBI:61557"/>
        <dbReference type="ChEBI" id="CHEBI:140395"/>
        <dbReference type="EC" id="2.7.7.6"/>
    </reaction>
</comment>
<evidence type="ECO:0000256" key="4">
    <source>
        <dbReference type="ARBA" id="ARBA00022679"/>
    </source>
</evidence>
<evidence type="ECO:0000313" key="9">
    <source>
        <dbReference type="EMBL" id="MBP5855703.1"/>
    </source>
</evidence>
<gene>
    <name evidence="9" type="ORF">KAJ83_01680</name>
</gene>
<organism evidence="9 10">
    <name type="scientific">Marivibrio halodurans</name>
    <dbReference type="NCBI Taxonomy" id="2039722"/>
    <lineage>
        <taxon>Bacteria</taxon>
        <taxon>Pseudomonadati</taxon>
        <taxon>Pseudomonadota</taxon>
        <taxon>Alphaproteobacteria</taxon>
        <taxon>Rhodospirillales</taxon>
        <taxon>Rhodospirillaceae</taxon>
        <taxon>Marivibrio</taxon>
    </lineage>
</organism>
<dbReference type="SUPFAM" id="SSF56672">
    <property type="entry name" value="DNA/RNA polymerases"/>
    <property type="match status" value="1"/>
</dbReference>
<dbReference type="Gene3D" id="1.10.150.20">
    <property type="entry name" value="5' to 3' exonuclease, C-terminal subdomain"/>
    <property type="match status" value="1"/>
</dbReference>
<dbReference type="GO" id="GO:0003677">
    <property type="term" value="F:DNA binding"/>
    <property type="evidence" value="ECO:0007669"/>
    <property type="project" value="InterPro"/>
</dbReference>
<evidence type="ECO:0000256" key="1">
    <source>
        <dbReference type="ARBA" id="ARBA00009493"/>
    </source>
</evidence>
<protein>
    <recommendedName>
        <fullName evidence="2">DNA-directed RNA polymerase</fullName>
        <ecNumber evidence="2">2.7.7.6</ecNumber>
    </recommendedName>
</protein>
<dbReference type="GO" id="GO:0003899">
    <property type="term" value="F:DNA-directed RNA polymerase activity"/>
    <property type="evidence" value="ECO:0007669"/>
    <property type="project" value="UniProtKB-EC"/>
</dbReference>
<dbReference type="PANTHER" id="PTHR10102:SF0">
    <property type="entry name" value="DNA-DIRECTED RNA POLYMERASE, MITOCHONDRIAL"/>
    <property type="match status" value="1"/>
</dbReference>
<dbReference type="InterPro" id="IPR002092">
    <property type="entry name" value="DNA-dir_Rpol_phage-type"/>
</dbReference>
<dbReference type="AlphaFoldDB" id="A0A8J7RZ17"/>